<keyword evidence="1" id="KW-0472">Membrane</keyword>
<sequence length="94" mass="10683">MSRKKTTLLGLLVWVVITFIFSEFHSASDGTDHIGFPFYFYSYFSGKSDDPLAYGIKIDFIKLFADLLIAAAFIIVFNMLSQKVSKPYKTNPDL</sequence>
<reference evidence="2 3" key="1">
    <citation type="submission" date="2016-07" db="EMBL/GenBank/DDBJ databases">
        <title>Genomic analysis of zinc-resistant bacterium Mucilaginibacter pedocola TBZ30.</title>
        <authorList>
            <person name="Huang J."/>
            <person name="Tang J."/>
        </authorList>
    </citation>
    <scope>NUCLEOTIDE SEQUENCE [LARGE SCALE GENOMIC DNA]</scope>
    <source>
        <strain evidence="2 3">TBZ30</strain>
    </source>
</reference>
<gene>
    <name evidence="2" type="ORF">BC343_26595</name>
</gene>
<keyword evidence="3" id="KW-1185">Reference proteome</keyword>
<comment type="caution">
    <text evidence="2">The sequence shown here is derived from an EMBL/GenBank/DDBJ whole genome shotgun (WGS) entry which is preliminary data.</text>
</comment>
<dbReference type="AlphaFoldDB" id="A0A1S9PGR6"/>
<evidence type="ECO:0000256" key="1">
    <source>
        <dbReference type="SAM" id="Phobius"/>
    </source>
</evidence>
<name>A0A1S9PGR6_9SPHI</name>
<dbReference type="RefSeq" id="WP_078347873.1">
    <property type="nucleotide sequence ID" value="NZ_MBTF01000009.1"/>
</dbReference>
<evidence type="ECO:0000313" key="2">
    <source>
        <dbReference type="EMBL" id="OOQ60097.1"/>
    </source>
</evidence>
<evidence type="ECO:0000313" key="3">
    <source>
        <dbReference type="Proteomes" id="UP000189739"/>
    </source>
</evidence>
<dbReference type="OrthoDB" id="772532at2"/>
<keyword evidence="1" id="KW-1133">Transmembrane helix</keyword>
<accession>A0A1S9PGR6</accession>
<keyword evidence="1" id="KW-0812">Transmembrane</keyword>
<dbReference type="STRING" id="1792845.BC343_26595"/>
<dbReference type="Proteomes" id="UP000189739">
    <property type="component" value="Unassembled WGS sequence"/>
</dbReference>
<proteinExistence type="predicted"/>
<organism evidence="2 3">
    <name type="scientific">Mucilaginibacter pedocola</name>
    <dbReference type="NCBI Taxonomy" id="1792845"/>
    <lineage>
        <taxon>Bacteria</taxon>
        <taxon>Pseudomonadati</taxon>
        <taxon>Bacteroidota</taxon>
        <taxon>Sphingobacteriia</taxon>
        <taxon>Sphingobacteriales</taxon>
        <taxon>Sphingobacteriaceae</taxon>
        <taxon>Mucilaginibacter</taxon>
    </lineage>
</organism>
<dbReference type="EMBL" id="MBTF01000009">
    <property type="protein sequence ID" value="OOQ60097.1"/>
    <property type="molecule type" value="Genomic_DNA"/>
</dbReference>
<feature type="transmembrane region" description="Helical" evidence="1">
    <location>
        <begin position="60"/>
        <end position="80"/>
    </location>
</feature>
<protein>
    <submittedName>
        <fullName evidence="2">Uncharacterized protein</fullName>
    </submittedName>
</protein>